<gene>
    <name evidence="1" type="ORF">DU508_05560</name>
</gene>
<protein>
    <submittedName>
        <fullName evidence="1">Uncharacterized protein</fullName>
    </submittedName>
</protein>
<reference evidence="1 2" key="1">
    <citation type="submission" date="2018-07" db="EMBL/GenBank/DDBJ databases">
        <title>Pedobacter sp. nov., isolated from soil.</title>
        <authorList>
            <person name="Zhou L.Y."/>
            <person name="Du Z.J."/>
        </authorList>
    </citation>
    <scope>NUCLEOTIDE SEQUENCE [LARGE SCALE GENOMIC DNA]</scope>
    <source>
        <strain evidence="1 2">JDX94</strain>
    </source>
</reference>
<dbReference type="Proteomes" id="UP000253961">
    <property type="component" value="Unassembled WGS sequence"/>
</dbReference>
<accession>A0A369Q0Z6</accession>
<proteinExistence type="predicted"/>
<evidence type="ECO:0000313" key="1">
    <source>
        <dbReference type="EMBL" id="RDC56676.1"/>
    </source>
</evidence>
<evidence type="ECO:0000313" key="2">
    <source>
        <dbReference type="Proteomes" id="UP000253961"/>
    </source>
</evidence>
<name>A0A369Q0Z6_9SPHI</name>
<dbReference type="SUPFAM" id="SSF82185">
    <property type="entry name" value="Histone H3 K4-specific methyltransferase SET7/9 N-terminal domain"/>
    <property type="match status" value="1"/>
</dbReference>
<keyword evidence="2" id="KW-1185">Reference proteome</keyword>
<sequence length="203" mass="23421">MELPDGSRLTYQTINNQLNGLYSIDREGLNMLRGNYVNEKRVGNWYFFNKDKSLFARYNYDAKKLLFVDDKMLALATVNVKSGNDDINAKASVSFPLLSLEQYFPLVTRLAESAIPLSDMYKLDQSSVYVVAKVDTDGRADYSVNYVVKGKKQEYKFKVDNEPFIIDWVVSSYDGKNYPSEFIIKTKLTIPSQDGQHKRFNWL</sequence>
<comment type="caution">
    <text evidence="1">The sequence shown here is derived from an EMBL/GenBank/DDBJ whole genome shotgun (WGS) entry which is preliminary data.</text>
</comment>
<dbReference type="EMBL" id="QPKV01000003">
    <property type="protein sequence ID" value="RDC56676.1"/>
    <property type="molecule type" value="Genomic_DNA"/>
</dbReference>
<dbReference type="AlphaFoldDB" id="A0A369Q0Z6"/>
<organism evidence="1 2">
    <name type="scientific">Pedobacter chinensis</name>
    <dbReference type="NCBI Taxonomy" id="2282421"/>
    <lineage>
        <taxon>Bacteria</taxon>
        <taxon>Pseudomonadati</taxon>
        <taxon>Bacteroidota</taxon>
        <taxon>Sphingobacteriia</taxon>
        <taxon>Sphingobacteriales</taxon>
        <taxon>Sphingobacteriaceae</taxon>
        <taxon>Pedobacter</taxon>
    </lineage>
</organism>